<dbReference type="EMBL" id="JAEOAQ010000002">
    <property type="protein sequence ID" value="KAG5420186.1"/>
    <property type="molecule type" value="Genomic_DNA"/>
</dbReference>
<evidence type="ECO:0000256" key="4">
    <source>
        <dbReference type="ARBA" id="ARBA00015407"/>
    </source>
</evidence>
<dbReference type="PANTHER" id="PTHR10953:SF29">
    <property type="entry name" value="NEDD8-ACTIVATING ENZYME E1 REGULATORY SUBUNIT"/>
    <property type="match status" value="1"/>
</dbReference>
<dbReference type="Pfam" id="PF00899">
    <property type="entry name" value="ThiF"/>
    <property type="match status" value="1"/>
</dbReference>
<dbReference type="GO" id="GO:0019781">
    <property type="term" value="F:NEDD8 activating enzyme activity"/>
    <property type="evidence" value="ECO:0007669"/>
    <property type="project" value="UniProtKB-UniRule"/>
</dbReference>
<dbReference type="FunFam" id="3.40.50.720:FF:000475">
    <property type="entry name" value="NEDD8-activating enzyme E1 regulatory subunit"/>
    <property type="match status" value="1"/>
</dbReference>
<feature type="domain" description="THIF-type NAD/FAD binding fold" evidence="8">
    <location>
        <begin position="9"/>
        <end position="544"/>
    </location>
</feature>
<dbReference type="AlphaFoldDB" id="A0A8H8DDR5"/>
<evidence type="ECO:0000256" key="6">
    <source>
        <dbReference type="ARBA" id="ARBA00022786"/>
    </source>
</evidence>
<evidence type="ECO:0000256" key="2">
    <source>
        <dbReference type="ARBA" id="ARBA00005032"/>
    </source>
</evidence>
<dbReference type="InterPro" id="IPR035985">
    <property type="entry name" value="Ubiquitin-activating_enz"/>
</dbReference>
<comment type="subcellular location">
    <subcellularLocation>
        <location evidence="1">Cytoplasm</location>
    </subcellularLocation>
</comment>
<gene>
    <name evidence="9" type="ORF">I9W82_002066</name>
</gene>
<dbReference type="UniPathway" id="UPA00885"/>
<dbReference type="RefSeq" id="XP_067549302.1">
    <property type="nucleotide sequence ID" value="XM_067690881.1"/>
</dbReference>
<dbReference type="GeneID" id="93650695"/>
<evidence type="ECO:0000256" key="1">
    <source>
        <dbReference type="ARBA" id="ARBA00004496"/>
    </source>
</evidence>
<dbReference type="GO" id="GO:0045116">
    <property type="term" value="P:protein neddylation"/>
    <property type="evidence" value="ECO:0007669"/>
    <property type="project" value="UniProtKB-UniRule"/>
</dbReference>
<dbReference type="PIRSF" id="PIRSF039099">
    <property type="entry name" value="APP-BP1"/>
    <property type="match status" value="1"/>
</dbReference>
<dbReference type="Proteomes" id="UP000669133">
    <property type="component" value="Unassembled WGS sequence"/>
</dbReference>
<dbReference type="Gene3D" id="3.40.50.720">
    <property type="entry name" value="NAD(P)-binding Rossmann-like Domain"/>
    <property type="match status" value="1"/>
</dbReference>
<dbReference type="Gene3D" id="3.40.50.12550">
    <property type="entry name" value="Ubiquitin-activating enzyme E1, inactive adenylation domain, subdomain 2"/>
    <property type="match status" value="1"/>
</dbReference>
<accession>A0A8H8DDR5</accession>
<dbReference type="OrthoDB" id="1708823at2759"/>
<reference evidence="9 10" key="1">
    <citation type="submission" date="2020-12" db="EMBL/GenBank/DDBJ databases">
        <title>Effect of drift, selection, and recombination on the evolution of hybrid genomes in Candida yeast pathogens.</title>
        <authorList>
            <person name="Mixao V."/>
            <person name="Ksiezopolska E."/>
            <person name="Saus E."/>
            <person name="Boekhout T."/>
            <person name="Gacser A."/>
            <person name="Gabaldon T."/>
        </authorList>
    </citation>
    <scope>NUCLEOTIDE SEQUENCE [LARGE SCALE GENOMIC DNA]</scope>
    <source>
        <strain evidence="9 10">BP57</strain>
    </source>
</reference>
<evidence type="ECO:0000259" key="8">
    <source>
        <dbReference type="Pfam" id="PF00899"/>
    </source>
</evidence>
<dbReference type="SUPFAM" id="SSF69572">
    <property type="entry name" value="Activating enzymes of the ubiquitin-like proteins"/>
    <property type="match status" value="1"/>
</dbReference>
<dbReference type="PANTHER" id="PTHR10953">
    <property type="entry name" value="UBIQUITIN-ACTIVATING ENZYME E1"/>
    <property type="match status" value="1"/>
</dbReference>
<name>A0A8H8DDR5_9ASCO</name>
<dbReference type="InterPro" id="IPR045886">
    <property type="entry name" value="ThiF/MoeB/HesA"/>
</dbReference>
<comment type="similarity">
    <text evidence="3 7">Belongs to the ubiquitin-activating E1 family. ULA1 subfamily.</text>
</comment>
<sequence length="545" mass="61456">MTVDKEAQYDRQLRLWATSGQSNLESSHIALINVSATGCEVLKNLILPGIGKYTIIDDRVVTQEHLSSNFFLKLKDLGKKLASCVKTNLNELNADARGFAIEKSVEQVLEYDAEYKFWDQFHCVIVSNYTPKLQHLIDILWDKHIPLLIVNTVGFYGSLNLIANETTVIETHDPSKLFDLRIDQPWPELQQYADSFHLDELSDQDHAHVPYIVIFIKALQFWKLSHDGQPPLTYHEKKSFKNLIESMSRDITLETNFIEAVQSCHRAFQKTELPQSIKTLVESIDSKPLNDSTPLFWIYIAALRDFLKLNNNILPLPGKLPDMASDTKNYTTLANLYRDKALKDQILFTEQVYKILNRLGRARETITTESIATFCKNTQLLFVTTGTKDLINDSILTNLGSPSGLLESADTAAVASSPESDMISIYVAILTFNAYIEVNKVPPTIDDFYEFVSIYRSKILNPNSASAASSSSLTPSTPPKIHPSTLEVFKEILMHNSTNYPNLSSVMGGVASQEILKLTTAQYVPLDNLFIFDGIKSTSERFKIQ</sequence>
<comment type="function">
    <text evidence="7">Regulatory subunit of the dimeric UBA3-ULA1 E1 enzyme.</text>
</comment>
<keyword evidence="6 7" id="KW-0833">Ubl conjugation pathway</keyword>
<keyword evidence="5" id="KW-0963">Cytoplasm</keyword>
<dbReference type="GO" id="GO:0005737">
    <property type="term" value="C:cytoplasm"/>
    <property type="evidence" value="ECO:0007669"/>
    <property type="project" value="UniProtKB-SubCell"/>
</dbReference>
<proteinExistence type="inferred from homology"/>
<evidence type="ECO:0000256" key="5">
    <source>
        <dbReference type="ARBA" id="ARBA00022490"/>
    </source>
</evidence>
<dbReference type="InterPro" id="IPR030667">
    <property type="entry name" value="APP-BP1"/>
</dbReference>
<evidence type="ECO:0000313" key="9">
    <source>
        <dbReference type="EMBL" id="KAG5420186.1"/>
    </source>
</evidence>
<comment type="caution">
    <text evidence="9">The sequence shown here is derived from an EMBL/GenBank/DDBJ whole genome shotgun (WGS) entry which is preliminary data.</text>
</comment>
<evidence type="ECO:0000256" key="7">
    <source>
        <dbReference type="PIRNR" id="PIRNR039099"/>
    </source>
</evidence>
<protein>
    <recommendedName>
        <fullName evidence="4 7">NEDD8-activating enzyme E1 regulatory subunit</fullName>
    </recommendedName>
</protein>
<evidence type="ECO:0000256" key="3">
    <source>
        <dbReference type="ARBA" id="ARBA00006868"/>
    </source>
</evidence>
<comment type="pathway">
    <text evidence="2 7">Protein modification; protein neddylation.</text>
</comment>
<organism evidence="9 10">
    <name type="scientific">Candida metapsilosis</name>
    <dbReference type="NCBI Taxonomy" id="273372"/>
    <lineage>
        <taxon>Eukaryota</taxon>
        <taxon>Fungi</taxon>
        <taxon>Dikarya</taxon>
        <taxon>Ascomycota</taxon>
        <taxon>Saccharomycotina</taxon>
        <taxon>Pichiomycetes</taxon>
        <taxon>Debaryomycetaceae</taxon>
        <taxon>Candida/Lodderomyces clade</taxon>
        <taxon>Candida</taxon>
    </lineage>
</organism>
<evidence type="ECO:0000313" key="10">
    <source>
        <dbReference type="Proteomes" id="UP000669133"/>
    </source>
</evidence>
<keyword evidence="10" id="KW-1185">Reference proteome</keyword>
<dbReference type="InterPro" id="IPR000594">
    <property type="entry name" value="ThiF_NAD_FAD-bd"/>
</dbReference>